<reference evidence="1" key="1">
    <citation type="submission" date="2021-07" db="EMBL/GenBank/DDBJ databases">
        <authorList>
            <person name="Roth S.J."/>
            <person name="Krukonis G.P."/>
            <person name="Delesalle V.A."/>
        </authorList>
    </citation>
    <scope>NUCLEOTIDE SEQUENCE</scope>
</reference>
<keyword evidence="2" id="KW-1185">Reference proteome</keyword>
<sequence length="44" mass="5377">MKLVFWLAMRDCSPRWFKILCLRIILKRVGQMIDKHNQQRGFKA</sequence>
<evidence type="ECO:0000313" key="1">
    <source>
        <dbReference type="EMBL" id="QZA70427.1"/>
    </source>
</evidence>
<protein>
    <submittedName>
        <fullName evidence="1">Uncharacterized protein</fullName>
    </submittedName>
</protein>
<organism evidence="1 2">
    <name type="scientific">Erwinia phage AH03</name>
    <dbReference type="NCBI Taxonomy" id="2869568"/>
    <lineage>
        <taxon>Viruses</taxon>
        <taxon>Duplodnaviria</taxon>
        <taxon>Heunggongvirae</taxon>
        <taxon>Uroviricota</taxon>
        <taxon>Caudoviricetes</taxon>
        <taxon>Ahotrevirus</taxon>
        <taxon>Ahotrevirus AH03</taxon>
    </lineage>
</organism>
<dbReference type="EMBL" id="MZ501266">
    <property type="protein sequence ID" value="QZA70427.1"/>
    <property type="molecule type" value="Genomic_DNA"/>
</dbReference>
<gene>
    <name evidence="1" type="primary">13</name>
    <name evidence="1" type="ORF">AH03_13</name>
</gene>
<evidence type="ECO:0000313" key="2">
    <source>
        <dbReference type="Proteomes" id="UP000828678"/>
    </source>
</evidence>
<name>A0AAE8BUF2_9CAUD</name>
<proteinExistence type="predicted"/>
<accession>A0AAE8BUF2</accession>
<dbReference type="Proteomes" id="UP000828678">
    <property type="component" value="Segment"/>
</dbReference>